<dbReference type="AlphaFoldDB" id="G9NKD9"/>
<dbReference type="OrthoDB" id="48317at2759"/>
<keyword evidence="2" id="KW-0560">Oxidoreductase</keyword>
<dbReference type="OMA" id="YCYSAFQ"/>
<dbReference type="Gene3D" id="3.40.50.720">
    <property type="entry name" value="NAD(P)-binding Rossmann-like Domain"/>
    <property type="match status" value="1"/>
</dbReference>
<dbReference type="RefSeq" id="XP_013947327.1">
    <property type="nucleotide sequence ID" value="XM_014091852.1"/>
</dbReference>
<evidence type="ECO:0000313" key="4">
    <source>
        <dbReference type="EMBL" id="EHK49356.1"/>
    </source>
</evidence>
<evidence type="ECO:0000256" key="1">
    <source>
        <dbReference type="ARBA" id="ARBA00008072"/>
    </source>
</evidence>
<keyword evidence="5" id="KW-1185">Reference proteome</keyword>
<comment type="similarity">
    <text evidence="1">Belongs to the zinc-containing alcohol dehydrogenase family.</text>
</comment>
<dbReference type="CDD" id="cd08249">
    <property type="entry name" value="enoyl_reductase_like"/>
    <property type="match status" value="1"/>
</dbReference>
<accession>G9NKD9</accession>
<proteinExistence type="inferred from homology"/>
<dbReference type="eggNOG" id="KOG1198">
    <property type="taxonomic scope" value="Eukaryota"/>
</dbReference>
<feature type="domain" description="Enoyl reductase (ER)" evidence="3">
    <location>
        <begin position="15"/>
        <end position="344"/>
    </location>
</feature>
<dbReference type="STRING" id="452589.G9NKD9"/>
<organism evidence="4 5">
    <name type="scientific">Hypocrea atroviridis (strain ATCC 20476 / IMI 206040)</name>
    <name type="common">Trichoderma atroviride</name>
    <dbReference type="NCBI Taxonomy" id="452589"/>
    <lineage>
        <taxon>Eukaryota</taxon>
        <taxon>Fungi</taxon>
        <taxon>Dikarya</taxon>
        <taxon>Ascomycota</taxon>
        <taxon>Pezizomycotina</taxon>
        <taxon>Sordariomycetes</taxon>
        <taxon>Hypocreomycetidae</taxon>
        <taxon>Hypocreales</taxon>
        <taxon>Hypocreaceae</taxon>
        <taxon>Trichoderma</taxon>
    </lineage>
</organism>
<dbReference type="PANTHER" id="PTHR45348">
    <property type="entry name" value="HYPOTHETICAL OXIDOREDUCTASE (EUROFUNG)"/>
    <property type="match status" value="1"/>
</dbReference>
<dbReference type="InterPro" id="IPR011032">
    <property type="entry name" value="GroES-like_sf"/>
</dbReference>
<dbReference type="Proteomes" id="UP000005426">
    <property type="component" value="Unassembled WGS sequence"/>
</dbReference>
<sequence length="346" mass="37164">MAPSNRASWLLDKQHPVNAVKIAPYTAASDNEIVIKVKAIAINPADVKIQQMGILITDYPAILGCDVAGEVIEVDPSLADIYMIGDRVIGQTSCLERKNNVYCYSGFQEYVVLKSPKIAKIPEDVEYKDAVVLPLAISTAASCLFHKSESSFRAPTLNGTNPGNGQTVLVWGGSSSVGSCGVQMLSLAGYDVIAIASKRNHNMVHSLGASACFDQAESTVRDDIVAYLKGRNVVGAFDAISSDSTIETICEILKEAGARGFMASVRPGAEQLTKNDVKIVTNFSMPPDEYSELSQATWRWLEKSMAEKTVKYMPPAEVVGHGLESVQLAVDMLSKGVSAKKLVVSL</sequence>
<evidence type="ECO:0000259" key="3">
    <source>
        <dbReference type="SMART" id="SM00829"/>
    </source>
</evidence>
<evidence type="ECO:0000256" key="2">
    <source>
        <dbReference type="ARBA" id="ARBA00023002"/>
    </source>
</evidence>
<dbReference type="SUPFAM" id="SSF51735">
    <property type="entry name" value="NAD(P)-binding Rossmann-fold domains"/>
    <property type="match status" value="1"/>
</dbReference>
<dbReference type="InterPro" id="IPR036291">
    <property type="entry name" value="NAD(P)-bd_dom_sf"/>
</dbReference>
<gene>
    <name evidence="4" type="ORF">TRIATDRAFT_49166</name>
</gene>
<comment type="caution">
    <text evidence="4">The sequence shown here is derived from an EMBL/GenBank/DDBJ whole genome shotgun (WGS) entry which is preliminary data.</text>
</comment>
<dbReference type="InterPro" id="IPR013149">
    <property type="entry name" value="ADH-like_C"/>
</dbReference>
<dbReference type="PANTHER" id="PTHR45348:SF2">
    <property type="entry name" value="ZINC-TYPE ALCOHOL DEHYDROGENASE-LIKE PROTEIN C2E1P3.01"/>
    <property type="match status" value="1"/>
</dbReference>
<dbReference type="HOGENOM" id="CLU_026673_16_5_1"/>
<dbReference type="Gene3D" id="3.90.180.10">
    <property type="entry name" value="Medium-chain alcohol dehydrogenases, catalytic domain"/>
    <property type="match status" value="1"/>
</dbReference>
<dbReference type="InterPro" id="IPR013154">
    <property type="entry name" value="ADH-like_N"/>
</dbReference>
<dbReference type="InterPro" id="IPR020843">
    <property type="entry name" value="ER"/>
</dbReference>
<dbReference type="Pfam" id="PF00107">
    <property type="entry name" value="ADH_zinc_N"/>
    <property type="match status" value="1"/>
</dbReference>
<dbReference type="SMART" id="SM00829">
    <property type="entry name" value="PKS_ER"/>
    <property type="match status" value="1"/>
</dbReference>
<dbReference type="EMBL" id="ABDG02000017">
    <property type="protein sequence ID" value="EHK49356.1"/>
    <property type="molecule type" value="Genomic_DNA"/>
</dbReference>
<dbReference type="Pfam" id="PF08240">
    <property type="entry name" value="ADH_N"/>
    <property type="match status" value="1"/>
</dbReference>
<dbReference type="GO" id="GO:0016651">
    <property type="term" value="F:oxidoreductase activity, acting on NAD(P)H"/>
    <property type="evidence" value="ECO:0007669"/>
    <property type="project" value="InterPro"/>
</dbReference>
<name>G9NKD9_HYPAI</name>
<dbReference type="SUPFAM" id="SSF50129">
    <property type="entry name" value="GroES-like"/>
    <property type="match status" value="1"/>
</dbReference>
<reference evidence="4 5" key="1">
    <citation type="journal article" date="2011" name="Genome Biol.">
        <title>Comparative genome sequence analysis underscores mycoparasitism as the ancestral life style of Trichoderma.</title>
        <authorList>
            <person name="Kubicek C.P."/>
            <person name="Herrera-Estrella A."/>
            <person name="Seidl-Seiboth V."/>
            <person name="Martinez D.A."/>
            <person name="Druzhinina I.S."/>
            <person name="Thon M."/>
            <person name="Zeilinger S."/>
            <person name="Casas-Flores S."/>
            <person name="Horwitz B.A."/>
            <person name="Mukherjee P.K."/>
            <person name="Mukherjee M."/>
            <person name="Kredics L."/>
            <person name="Alcaraz L.D."/>
            <person name="Aerts A."/>
            <person name="Antal Z."/>
            <person name="Atanasova L."/>
            <person name="Cervantes-Badillo M.G."/>
            <person name="Challacombe J."/>
            <person name="Chertkov O."/>
            <person name="McCluskey K."/>
            <person name="Coulpier F."/>
            <person name="Deshpande N."/>
            <person name="von Doehren H."/>
            <person name="Ebbole D.J."/>
            <person name="Esquivel-Naranjo E.U."/>
            <person name="Fekete E."/>
            <person name="Flipphi M."/>
            <person name="Glaser F."/>
            <person name="Gomez-Rodriguez E.Y."/>
            <person name="Gruber S."/>
            <person name="Han C."/>
            <person name="Henrissat B."/>
            <person name="Hermosa R."/>
            <person name="Hernandez-Onate M."/>
            <person name="Karaffa L."/>
            <person name="Kosti I."/>
            <person name="Le Crom S."/>
            <person name="Lindquist E."/>
            <person name="Lucas S."/>
            <person name="Luebeck M."/>
            <person name="Luebeck P.S."/>
            <person name="Margeot A."/>
            <person name="Metz B."/>
            <person name="Misra M."/>
            <person name="Nevalainen H."/>
            <person name="Omann M."/>
            <person name="Packer N."/>
            <person name="Perrone G."/>
            <person name="Uresti-Rivera E.E."/>
            <person name="Salamov A."/>
            <person name="Schmoll M."/>
            <person name="Seiboth B."/>
            <person name="Shapiro H."/>
            <person name="Sukno S."/>
            <person name="Tamayo-Ramos J.A."/>
            <person name="Tisch D."/>
            <person name="Wiest A."/>
            <person name="Wilkinson H.H."/>
            <person name="Zhang M."/>
            <person name="Coutinho P.M."/>
            <person name="Kenerley C.M."/>
            <person name="Monte E."/>
            <person name="Baker S.E."/>
            <person name="Grigoriev I.V."/>
        </authorList>
    </citation>
    <scope>NUCLEOTIDE SEQUENCE [LARGE SCALE GENOMIC DNA]</scope>
    <source>
        <strain evidence="5">ATCC 20476 / IMI 206040</strain>
    </source>
</reference>
<dbReference type="KEGG" id="tatv:25784868"/>
<dbReference type="InterPro" id="IPR047122">
    <property type="entry name" value="Trans-enoyl_RdTase-like"/>
</dbReference>
<dbReference type="GeneID" id="25784868"/>
<evidence type="ECO:0000313" key="5">
    <source>
        <dbReference type="Proteomes" id="UP000005426"/>
    </source>
</evidence>
<protein>
    <recommendedName>
        <fullName evidence="3">Enoyl reductase (ER) domain-containing protein</fullName>
    </recommendedName>
</protein>